<feature type="transmembrane region" description="Helical" evidence="6">
    <location>
        <begin position="38"/>
        <end position="59"/>
    </location>
</feature>
<keyword evidence="3 6" id="KW-0812">Transmembrane</keyword>
<feature type="transmembrane region" description="Helical" evidence="6">
    <location>
        <begin position="12"/>
        <end position="32"/>
    </location>
</feature>
<proteinExistence type="predicted"/>
<dbReference type="AlphaFoldDB" id="A0A037ZJJ5"/>
<evidence type="ECO:0000256" key="2">
    <source>
        <dbReference type="ARBA" id="ARBA00022475"/>
    </source>
</evidence>
<comment type="subcellular location">
    <subcellularLocation>
        <location evidence="1">Cell membrane</location>
        <topology evidence="1">Multi-pass membrane protein</topology>
    </subcellularLocation>
</comment>
<dbReference type="RefSeq" id="WP_035256809.1">
    <property type="nucleotide sequence ID" value="NZ_JFKE01000002.1"/>
</dbReference>
<feature type="transmembrane region" description="Helical" evidence="6">
    <location>
        <begin position="131"/>
        <end position="149"/>
    </location>
</feature>
<feature type="transmembrane region" description="Helical" evidence="6">
    <location>
        <begin position="155"/>
        <end position="177"/>
    </location>
</feature>
<feature type="transmembrane region" description="Helical" evidence="6">
    <location>
        <begin position="189"/>
        <end position="207"/>
    </location>
</feature>
<feature type="domain" description="EamA" evidence="7">
    <location>
        <begin position="156"/>
        <end position="291"/>
    </location>
</feature>
<dbReference type="InterPro" id="IPR000620">
    <property type="entry name" value="EamA_dom"/>
</dbReference>
<evidence type="ECO:0000256" key="3">
    <source>
        <dbReference type="ARBA" id="ARBA00022692"/>
    </source>
</evidence>
<dbReference type="InterPro" id="IPR037185">
    <property type="entry name" value="EmrE-like"/>
</dbReference>
<sequence>MARKPHIDLSGALMLIGFSALLAYNQVVIRVVNEGFQPVFWAGLRSLGGALCLVVWFRLRRDGTWFSPGQWPAGLLIGTVFALEFIFLFIALDLTTVVRTSVIFYTMPLWLALISHFLLPDERITPVKAAGLAAAFAGVVVAIVGRGGAEGQASLIGDLCALGGALTWAGIALCARGTSLARVSPREQLLWQVTVSAPILLLASLAFGELLRDPQPIHYAGLAFQIVVVVTAAFLLWLWLISVYPVASVASFSFLSPVFGVALGWLLLDEPVGWSMLIALVLVAVGIILINRPKPQVPQKV</sequence>
<keyword evidence="9" id="KW-1185">Reference proteome</keyword>
<comment type="caution">
    <text evidence="8">The sequence shown here is derived from an EMBL/GenBank/DDBJ whole genome shotgun (WGS) entry which is preliminary data.</text>
</comment>
<dbReference type="PANTHER" id="PTHR32322">
    <property type="entry name" value="INNER MEMBRANE TRANSPORTER"/>
    <property type="match status" value="1"/>
</dbReference>
<keyword evidence="2" id="KW-1003">Cell membrane</keyword>
<dbReference type="GO" id="GO:0005886">
    <property type="term" value="C:plasma membrane"/>
    <property type="evidence" value="ECO:0007669"/>
    <property type="project" value="UniProtKB-SubCell"/>
</dbReference>
<evidence type="ECO:0000256" key="1">
    <source>
        <dbReference type="ARBA" id="ARBA00004651"/>
    </source>
</evidence>
<evidence type="ECO:0000256" key="4">
    <source>
        <dbReference type="ARBA" id="ARBA00022989"/>
    </source>
</evidence>
<dbReference type="Proteomes" id="UP000026249">
    <property type="component" value="Unassembled WGS sequence"/>
</dbReference>
<evidence type="ECO:0000256" key="6">
    <source>
        <dbReference type="SAM" id="Phobius"/>
    </source>
</evidence>
<feature type="transmembrane region" description="Helical" evidence="6">
    <location>
        <begin position="219"/>
        <end position="239"/>
    </location>
</feature>
<dbReference type="OrthoDB" id="184388at2"/>
<gene>
    <name evidence="8" type="ORF">ACMU_06610</name>
</gene>
<feature type="domain" description="EamA" evidence="7">
    <location>
        <begin position="10"/>
        <end position="142"/>
    </location>
</feature>
<organism evidence="8 9">
    <name type="scientific">Actibacterium mucosum KCTC 23349</name>
    <dbReference type="NCBI Taxonomy" id="1454373"/>
    <lineage>
        <taxon>Bacteria</taxon>
        <taxon>Pseudomonadati</taxon>
        <taxon>Pseudomonadota</taxon>
        <taxon>Alphaproteobacteria</taxon>
        <taxon>Rhodobacterales</taxon>
        <taxon>Roseobacteraceae</taxon>
        <taxon>Actibacterium</taxon>
    </lineage>
</organism>
<dbReference type="SUPFAM" id="SSF103481">
    <property type="entry name" value="Multidrug resistance efflux transporter EmrE"/>
    <property type="match status" value="2"/>
</dbReference>
<dbReference type="PANTHER" id="PTHR32322:SF18">
    <property type="entry name" value="S-ADENOSYLMETHIONINE_S-ADENOSYLHOMOCYSTEINE TRANSPORTER"/>
    <property type="match status" value="1"/>
</dbReference>
<feature type="transmembrane region" description="Helical" evidence="6">
    <location>
        <begin position="246"/>
        <end position="266"/>
    </location>
</feature>
<protein>
    <submittedName>
        <fullName evidence="8">Multidrug transporter</fullName>
    </submittedName>
</protein>
<dbReference type="STRING" id="1454373.ACMU_06610"/>
<dbReference type="EMBL" id="JFKE01000002">
    <property type="protein sequence ID" value="KAJ56610.1"/>
    <property type="molecule type" value="Genomic_DNA"/>
</dbReference>
<keyword evidence="5 6" id="KW-0472">Membrane</keyword>
<dbReference type="Gene3D" id="1.10.3730.20">
    <property type="match status" value="1"/>
</dbReference>
<keyword evidence="4 6" id="KW-1133">Transmembrane helix</keyword>
<feature type="transmembrane region" description="Helical" evidence="6">
    <location>
        <begin position="71"/>
        <end position="90"/>
    </location>
</feature>
<evidence type="ECO:0000259" key="7">
    <source>
        <dbReference type="Pfam" id="PF00892"/>
    </source>
</evidence>
<evidence type="ECO:0000313" key="8">
    <source>
        <dbReference type="EMBL" id="KAJ56610.1"/>
    </source>
</evidence>
<evidence type="ECO:0000313" key="9">
    <source>
        <dbReference type="Proteomes" id="UP000026249"/>
    </source>
</evidence>
<dbReference type="InterPro" id="IPR050638">
    <property type="entry name" value="AA-Vitamin_Transporters"/>
</dbReference>
<dbReference type="Pfam" id="PF00892">
    <property type="entry name" value="EamA"/>
    <property type="match status" value="2"/>
</dbReference>
<accession>A0A037ZJJ5</accession>
<feature type="transmembrane region" description="Helical" evidence="6">
    <location>
        <begin position="272"/>
        <end position="290"/>
    </location>
</feature>
<reference evidence="8 9" key="1">
    <citation type="submission" date="2014-03" db="EMBL/GenBank/DDBJ databases">
        <title>Draft Genome Sequence of Actibacterium mucosum KCTC 23349, a Marine Alphaproteobacterium with Complex Ionic Requirements Isolated from Mediterranean Seawater at Malvarrosa Beach, Valencia, Spain.</title>
        <authorList>
            <person name="Arahal D.R."/>
            <person name="Shao Z."/>
            <person name="Lai Q."/>
            <person name="Pujalte M.J."/>
        </authorList>
    </citation>
    <scope>NUCLEOTIDE SEQUENCE [LARGE SCALE GENOMIC DNA]</scope>
    <source>
        <strain evidence="8 9">KCTC 23349</strain>
    </source>
</reference>
<evidence type="ECO:0000256" key="5">
    <source>
        <dbReference type="ARBA" id="ARBA00023136"/>
    </source>
</evidence>
<name>A0A037ZJJ5_9RHOB</name>
<feature type="transmembrane region" description="Helical" evidence="6">
    <location>
        <begin position="102"/>
        <end position="119"/>
    </location>
</feature>